<dbReference type="EMBL" id="KV921286">
    <property type="protein sequence ID" value="ORE20957.1"/>
    <property type="molecule type" value="Genomic_DNA"/>
</dbReference>
<proteinExistence type="predicted"/>
<dbReference type="VEuPathDB" id="FungiDB:BCV72DRAFT_339677"/>
<dbReference type="Proteomes" id="UP000242381">
    <property type="component" value="Unassembled WGS sequence"/>
</dbReference>
<gene>
    <name evidence="2" type="ORF">BCV71DRAFT_289186</name>
</gene>
<feature type="region of interest" description="Disordered" evidence="1">
    <location>
        <begin position="168"/>
        <end position="209"/>
    </location>
</feature>
<evidence type="ECO:0000256" key="1">
    <source>
        <dbReference type="SAM" id="MobiDB-lite"/>
    </source>
</evidence>
<sequence length="336" mass="37952">MRVPVSTVKIELPAMALPKTGHPISLLMRMRMIEGEDIRAQYLSKMEKVAAVTPIEYIDRNFCDVVLTLRSSSRNDSLRQGHDFEQYFQHKNIRTTLKAAKEDTSAPGPSNVAINEKTSMSAVNKDTSVQAVLPAPTLSTSCTSAPIKTSKKHQDKVDKTEALKKEKEKNKMTTNEQKQVRYPSCGGTDHSRSSRKLCPMNKPKTKLPKPKDTVEKTFFVTMIQEVVDHITQLNLFYNIFSIFAGQGKYASDSIKKSFKIFCESTSLTQSDLDKYASKGYMTIVSFMAKQYETLVRNYTSPYFCGDSLTVKQRKSLAKHIFEQKINLKSAWPSTVD</sequence>
<dbReference type="AlphaFoldDB" id="A0A1X0S9I1"/>
<accession>A0A1X0S9I1</accession>
<protein>
    <submittedName>
        <fullName evidence="2">Uncharacterized protein</fullName>
    </submittedName>
</protein>
<name>A0A1X0S9I1_RHIZD</name>
<evidence type="ECO:0000313" key="3">
    <source>
        <dbReference type="Proteomes" id="UP000242381"/>
    </source>
</evidence>
<organism evidence="2 3">
    <name type="scientific">Rhizopus microsporus</name>
    <dbReference type="NCBI Taxonomy" id="58291"/>
    <lineage>
        <taxon>Eukaryota</taxon>
        <taxon>Fungi</taxon>
        <taxon>Fungi incertae sedis</taxon>
        <taxon>Mucoromycota</taxon>
        <taxon>Mucoromycotina</taxon>
        <taxon>Mucoromycetes</taxon>
        <taxon>Mucorales</taxon>
        <taxon>Mucorineae</taxon>
        <taxon>Rhizopodaceae</taxon>
        <taxon>Rhizopus</taxon>
    </lineage>
</organism>
<reference evidence="2 3" key="1">
    <citation type="journal article" date="2016" name="Proc. Natl. Acad. Sci. U.S.A.">
        <title>Lipid metabolic changes in an early divergent fungus govern the establishment of a mutualistic symbiosis with endobacteria.</title>
        <authorList>
            <person name="Lastovetsky O.A."/>
            <person name="Gaspar M.L."/>
            <person name="Mondo S.J."/>
            <person name="LaButti K.M."/>
            <person name="Sandor L."/>
            <person name="Grigoriev I.V."/>
            <person name="Henry S.A."/>
            <person name="Pawlowska T.E."/>
        </authorList>
    </citation>
    <scope>NUCLEOTIDE SEQUENCE [LARGE SCALE GENOMIC DNA]</scope>
    <source>
        <strain evidence="2 3">ATCC 11559</strain>
    </source>
</reference>
<evidence type="ECO:0000313" key="2">
    <source>
        <dbReference type="EMBL" id="ORE20957.1"/>
    </source>
</evidence>